<keyword evidence="2" id="KW-1185">Reference proteome</keyword>
<sequence length="94" mass="10753">MDYLHHLEQRAIREDWPSADDINDASFEDVLFGKPDSKCHEVIDLLHQFPPSSDVPDLRSPGPLGPTSHFVLIMLAREQFKKRRAPLEDLGALY</sequence>
<evidence type="ECO:0000313" key="1">
    <source>
        <dbReference type="EMBL" id="KAE8266955.1"/>
    </source>
</evidence>
<dbReference type="Proteomes" id="UP000078113">
    <property type="component" value="Unassembled WGS sequence"/>
</dbReference>
<dbReference type="AlphaFoldDB" id="A0A8X7N782"/>
<comment type="caution">
    <text evidence="1">The sequence shown here is derived from an EMBL/GenBank/DDBJ whole genome shotgun (WGS) entry which is preliminary data.</text>
</comment>
<evidence type="ECO:0000313" key="2">
    <source>
        <dbReference type="Proteomes" id="UP000078113"/>
    </source>
</evidence>
<name>A0A8X7N782_9BASI</name>
<dbReference type="EMBL" id="LWDG02000274">
    <property type="protein sequence ID" value="KAE8266955.1"/>
    <property type="molecule type" value="Genomic_DNA"/>
</dbReference>
<accession>A0A8X7N782</accession>
<reference evidence="1" key="1">
    <citation type="submission" date="2016-04" db="EMBL/GenBank/DDBJ databases">
        <authorList>
            <person name="Nguyen H.D."/>
            <person name="Samba Siva P."/>
            <person name="Cullis J."/>
            <person name="Levesque C.A."/>
            <person name="Hambleton S."/>
        </authorList>
    </citation>
    <scope>NUCLEOTIDE SEQUENCE</scope>
    <source>
        <strain evidence="1">DAOMC 236422</strain>
    </source>
</reference>
<reference evidence="1" key="2">
    <citation type="journal article" date="2019" name="IMA Fungus">
        <title>Genome sequencing and comparison of five Tilletia species to identify candidate genes for the detection of regulated species infecting wheat.</title>
        <authorList>
            <person name="Nguyen H.D.T."/>
            <person name="Sultana T."/>
            <person name="Kesanakurti P."/>
            <person name="Hambleton S."/>
        </authorList>
    </citation>
    <scope>NUCLEOTIDE SEQUENCE</scope>
    <source>
        <strain evidence="1">DAOMC 236422</strain>
    </source>
</reference>
<gene>
    <name evidence="1" type="ORF">A4X09_0g5386</name>
</gene>
<proteinExistence type="predicted"/>
<organism evidence="1 2">
    <name type="scientific">Tilletia walkeri</name>
    <dbReference type="NCBI Taxonomy" id="117179"/>
    <lineage>
        <taxon>Eukaryota</taxon>
        <taxon>Fungi</taxon>
        <taxon>Dikarya</taxon>
        <taxon>Basidiomycota</taxon>
        <taxon>Ustilaginomycotina</taxon>
        <taxon>Exobasidiomycetes</taxon>
        <taxon>Tilletiales</taxon>
        <taxon>Tilletiaceae</taxon>
        <taxon>Tilletia</taxon>
    </lineage>
</organism>
<protein>
    <submittedName>
        <fullName evidence="1">Uncharacterized protein</fullName>
    </submittedName>
</protein>